<dbReference type="Proteomes" id="UP001066276">
    <property type="component" value="Chromosome 12"/>
</dbReference>
<feature type="signal peptide" evidence="12">
    <location>
        <begin position="1"/>
        <end position="23"/>
    </location>
</feature>
<keyword evidence="5 11" id="KW-0472">Membrane</keyword>
<evidence type="ECO:0000313" key="14">
    <source>
        <dbReference type="Proteomes" id="UP001066276"/>
    </source>
</evidence>
<evidence type="ECO:0000256" key="7">
    <source>
        <dbReference type="ARBA" id="ARBA00023228"/>
    </source>
</evidence>
<gene>
    <name evidence="13" type="ORF">NDU88_001329</name>
</gene>
<evidence type="ECO:0000313" key="13">
    <source>
        <dbReference type="EMBL" id="KAJ1081146.1"/>
    </source>
</evidence>
<dbReference type="AlphaFoldDB" id="A0AAV7KPB6"/>
<organism evidence="13 14">
    <name type="scientific">Pleurodeles waltl</name>
    <name type="common">Iberian ribbed newt</name>
    <dbReference type="NCBI Taxonomy" id="8319"/>
    <lineage>
        <taxon>Eukaryota</taxon>
        <taxon>Metazoa</taxon>
        <taxon>Chordata</taxon>
        <taxon>Craniata</taxon>
        <taxon>Vertebrata</taxon>
        <taxon>Euteleostomi</taxon>
        <taxon>Amphibia</taxon>
        <taxon>Batrachia</taxon>
        <taxon>Caudata</taxon>
        <taxon>Salamandroidea</taxon>
        <taxon>Salamandridae</taxon>
        <taxon>Pleurodelinae</taxon>
        <taxon>Pleurodeles</taxon>
    </lineage>
</organism>
<evidence type="ECO:0000256" key="8">
    <source>
        <dbReference type="ARBA" id="ARBA00024176"/>
    </source>
</evidence>
<comment type="subunit">
    <text evidence="10">Interacts (via lumenal domain) with lysosomal protein MFSD1; the interaction starts while both proteins are still in the endoplasmic reticulum and is required for stabilization of MFSD1 in lysosomes but has no direct effect on its targeting to lysosomes or transporter activity.</text>
</comment>
<protein>
    <recommendedName>
        <fullName evidence="15">Glycosylated lysosomal membrane protein</fullName>
    </recommendedName>
</protein>
<evidence type="ECO:0000256" key="4">
    <source>
        <dbReference type="ARBA" id="ARBA00022989"/>
    </source>
</evidence>
<evidence type="ECO:0000256" key="3">
    <source>
        <dbReference type="ARBA" id="ARBA00022729"/>
    </source>
</evidence>
<feature type="transmembrane region" description="Helical" evidence="11">
    <location>
        <begin position="366"/>
        <end position="393"/>
    </location>
</feature>
<evidence type="ECO:0000256" key="11">
    <source>
        <dbReference type="SAM" id="Phobius"/>
    </source>
</evidence>
<reference evidence="13" key="1">
    <citation type="journal article" date="2022" name="bioRxiv">
        <title>Sequencing and chromosome-scale assembly of the giantPleurodeles waltlgenome.</title>
        <authorList>
            <person name="Brown T."/>
            <person name="Elewa A."/>
            <person name="Iarovenko S."/>
            <person name="Subramanian E."/>
            <person name="Araus A.J."/>
            <person name="Petzold A."/>
            <person name="Susuki M."/>
            <person name="Suzuki K.-i.T."/>
            <person name="Hayashi T."/>
            <person name="Toyoda A."/>
            <person name="Oliveira C."/>
            <person name="Osipova E."/>
            <person name="Leigh N.D."/>
            <person name="Simon A."/>
            <person name="Yun M.H."/>
        </authorList>
    </citation>
    <scope>NUCLEOTIDE SEQUENCE</scope>
    <source>
        <strain evidence="13">20211129_DDA</strain>
        <tissue evidence="13">Liver</tissue>
    </source>
</reference>
<keyword evidence="3 12" id="KW-0732">Signal</keyword>
<evidence type="ECO:0000256" key="2">
    <source>
        <dbReference type="ARBA" id="ARBA00022692"/>
    </source>
</evidence>
<dbReference type="Pfam" id="PF15065">
    <property type="entry name" value="NCU-G1"/>
    <property type="match status" value="1"/>
</dbReference>
<evidence type="ECO:0000256" key="6">
    <source>
        <dbReference type="ARBA" id="ARBA00023180"/>
    </source>
</evidence>
<evidence type="ECO:0000256" key="5">
    <source>
        <dbReference type="ARBA" id="ARBA00023136"/>
    </source>
</evidence>
<dbReference type="InterPro" id="IPR029382">
    <property type="entry name" value="NCU-G1"/>
</dbReference>
<keyword evidence="2 11" id="KW-0812">Transmembrane</keyword>
<comment type="function">
    <text evidence="8">Required to protect lysosomal transporter MFSD1 from lysosomal proteolysis and for MFSD1 lysosomal localization.</text>
</comment>
<feature type="chain" id="PRO_5043731374" description="Glycosylated lysosomal membrane protein" evidence="12">
    <location>
        <begin position="24"/>
        <end position="405"/>
    </location>
</feature>
<proteinExistence type="inferred from homology"/>
<keyword evidence="4 11" id="KW-1133">Transmembrane helix</keyword>
<sequence length="405" mass="45615">MMRPWLLCLPCILGVVLHQGGAAEEGYKRKVHIEFNSTYKGTTVNLLHIRAVGLEDTVHYVWSTMGVPTMLLVHTNSAHSMLHLNWTKLVSSSPFKAIQIEPSTSVQHATALMFTRVFEYYDGNNTADFTHISKPNFYPAYDLEYLVWEHGDWIFNASTRTAVFRGANASDSSHFQNGSISFQVTAFDSTGRENVPPSLLHTANSSKIEFRIEGVTPRGNFSRFGLEMVMLERKGGFKTMKSVQTIDDEYTPTIFKMAQMLSHAENKSHTQSFMQWKAVAYSSPMARRDEALPCQYYDLQDQNGTLNMARTIAQAYFGENLQENHIIQALNISFGIADGDFYDNTHYLSWSSLIGIGSPPEESFSIMVICIMAVALGSPVLLLLVGGLVVFIWKKKHYSEYEPIN</sequence>
<comment type="caution">
    <text evidence="13">The sequence shown here is derived from an EMBL/GenBank/DDBJ whole genome shotgun (WGS) entry which is preliminary data.</text>
</comment>
<name>A0AAV7KPB6_PLEWA</name>
<accession>A0AAV7KPB6</accession>
<keyword evidence="6" id="KW-0325">Glycoprotein</keyword>
<keyword evidence="14" id="KW-1185">Reference proteome</keyword>
<evidence type="ECO:0008006" key="15">
    <source>
        <dbReference type="Google" id="ProtNLM"/>
    </source>
</evidence>
<comment type="subcellular location">
    <subcellularLocation>
        <location evidence="9">Lysosome membrane</location>
        <topology evidence="9">Single-pass type I membrane protein</topology>
        <orientation evidence="9">Lumenal side</orientation>
    </subcellularLocation>
</comment>
<evidence type="ECO:0000256" key="9">
    <source>
        <dbReference type="ARBA" id="ARBA00024189"/>
    </source>
</evidence>
<evidence type="ECO:0000256" key="10">
    <source>
        <dbReference type="ARBA" id="ARBA00044960"/>
    </source>
</evidence>
<evidence type="ECO:0000256" key="1">
    <source>
        <dbReference type="ARBA" id="ARBA00010599"/>
    </source>
</evidence>
<comment type="similarity">
    <text evidence="1">Belongs to the GLMP family.</text>
</comment>
<keyword evidence="7" id="KW-0458">Lysosome</keyword>
<dbReference type="GO" id="GO:0005765">
    <property type="term" value="C:lysosomal membrane"/>
    <property type="evidence" value="ECO:0007669"/>
    <property type="project" value="UniProtKB-SubCell"/>
</dbReference>
<dbReference type="PANTHER" id="PTHR31981">
    <property type="entry name" value="GLYCOSYLATED LYSOSOMAL MEMBRANE PROTEIN"/>
    <property type="match status" value="1"/>
</dbReference>
<dbReference type="PANTHER" id="PTHR31981:SF1">
    <property type="entry name" value="GLYCOSYLATED LYSOSOMAL MEMBRANE PROTEIN"/>
    <property type="match status" value="1"/>
</dbReference>
<evidence type="ECO:0000256" key="12">
    <source>
        <dbReference type="SAM" id="SignalP"/>
    </source>
</evidence>
<dbReference type="EMBL" id="JANPWB010000016">
    <property type="protein sequence ID" value="KAJ1081146.1"/>
    <property type="molecule type" value="Genomic_DNA"/>
</dbReference>